<dbReference type="OrthoDB" id="9806150at2"/>
<feature type="domain" description="Nudix hydrolase" evidence="3">
    <location>
        <begin position="47"/>
        <end position="178"/>
    </location>
</feature>
<dbReference type="Pfam" id="PF00293">
    <property type="entry name" value="NUDIX"/>
    <property type="match status" value="1"/>
</dbReference>
<evidence type="ECO:0000256" key="1">
    <source>
        <dbReference type="ARBA" id="ARBA00001946"/>
    </source>
</evidence>
<proteinExistence type="predicted"/>
<evidence type="ECO:0000256" key="2">
    <source>
        <dbReference type="ARBA" id="ARBA00022801"/>
    </source>
</evidence>
<protein>
    <submittedName>
        <fullName evidence="4">NUDIX family hydrolase</fullName>
    </submittedName>
</protein>
<dbReference type="Gene3D" id="3.90.79.10">
    <property type="entry name" value="Nucleoside Triphosphate Pyrophosphohydrolase"/>
    <property type="match status" value="1"/>
</dbReference>
<dbReference type="PANTHER" id="PTHR11839:SF18">
    <property type="entry name" value="NUDIX HYDROLASE DOMAIN-CONTAINING PROTEIN"/>
    <property type="match status" value="1"/>
</dbReference>
<dbReference type="STRING" id="1616.IV73_GL000957"/>
<dbReference type="GO" id="GO:0006753">
    <property type="term" value="P:nucleoside phosphate metabolic process"/>
    <property type="evidence" value="ECO:0007669"/>
    <property type="project" value="TreeGrafter"/>
</dbReference>
<keyword evidence="5" id="KW-1185">Reference proteome</keyword>
<dbReference type="PANTHER" id="PTHR11839">
    <property type="entry name" value="UDP/ADP-SUGAR PYROPHOSPHATASE"/>
    <property type="match status" value="1"/>
</dbReference>
<accession>A0A0R2JD05</accession>
<dbReference type="EMBL" id="JQBP01000003">
    <property type="protein sequence ID" value="KRN75195.1"/>
    <property type="molecule type" value="Genomic_DNA"/>
</dbReference>
<dbReference type="CDD" id="cd03424">
    <property type="entry name" value="NUDIX_ADPRase_Nudt5_UGPPase_Nudt14"/>
    <property type="match status" value="1"/>
</dbReference>
<dbReference type="GO" id="GO:0005829">
    <property type="term" value="C:cytosol"/>
    <property type="evidence" value="ECO:0007669"/>
    <property type="project" value="TreeGrafter"/>
</dbReference>
<dbReference type="PROSITE" id="PS51462">
    <property type="entry name" value="NUDIX"/>
    <property type="match status" value="1"/>
</dbReference>
<comment type="caution">
    <text evidence="4">The sequence shown here is derived from an EMBL/GenBank/DDBJ whole genome shotgun (WGS) entry which is preliminary data.</text>
</comment>
<dbReference type="AlphaFoldDB" id="A0A0R2JD05"/>
<dbReference type="Proteomes" id="UP000051655">
    <property type="component" value="Unassembled WGS sequence"/>
</dbReference>
<dbReference type="RefSeq" id="WP_083485550.1">
    <property type="nucleotide sequence ID" value="NZ_JQBP01000003.1"/>
</dbReference>
<dbReference type="PATRIC" id="fig|1616.3.peg.978"/>
<gene>
    <name evidence="4" type="ORF">IV73_GL000957</name>
</gene>
<name>A0A0R2JD05_9LACO</name>
<organism evidence="4 5">
    <name type="scientific">Weissella kandleri</name>
    <dbReference type="NCBI Taxonomy" id="1616"/>
    <lineage>
        <taxon>Bacteria</taxon>
        <taxon>Bacillati</taxon>
        <taxon>Bacillota</taxon>
        <taxon>Bacilli</taxon>
        <taxon>Lactobacillales</taxon>
        <taxon>Lactobacillaceae</taxon>
        <taxon>Weissella</taxon>
    </lineage>
</organism>
<dbReference type="GO" id="GO:0019693">
    <property type="term" value="P:ribose phosphate metabolic process"/>
    <property type="evidence" value="ECO:0007669"/>
    <property type="project" value="TreeGrafter"/>
</dbReference>
<dbReference type="GO" id="GO:0016787">
    <property type="term" value="F:hydrolase activity"/>
    <property type="evidence" value="ECO:0007669"/>
    <property type="project" value="UniProtKB-KW"/>
</dbReference>
<keyword evidence="2 4" id="KW-0378">Hydrolase</keyword>
<reference evidence="4 5" key="1">
    <citation type="journal article" date="2015" name="Genome Announc.">
        <title>Expanding the biotechnology potential of lactobacilli through comparative genomics of 213 strains and associated genera.</title>
        <authorList>
            <person name="Sun Z."/>
            <person name="Harris H.M."/>
            <person name="McCann A."/>
            <person name="Guo C."/>
            <person name="Argimon S."/>
            <person name="Zhang W."/>
            <person name="Yang X."/>
            <person name="Jeffery I.B."/>
            <person name="Cooney J.C."/>
            <person name="Kagawa T.F."/>
            <person name="Liu W."/>
            <person name="Song Y."/>
            <person name="Salvetti E."/>
            <person name="Wrobel A."/>
            <person name="Rasinkangas P."/>
            <person name="Parkhill J."/>
            <person name="Rea M.C."/>
            <person name="O'Sullivan O."/>
            <person name="Ritari J."/>
            <person name="Douillard F.P."/>
            <person name="Paul Ross R."/>
            <person name="Yang R."/>
            <person name="Briner A.E."/>
            <person name="Felis G.E."/>
            <person name="de Vos W.M."/>
            <person name="Barrangou R."/>
            <person name="Klaenhammer T.R."/>
            <person name="Caufield P.W."/>
            <person name="Cui Y."/>
            <person name="Zhang H."/>
            <person name="O'Toole P.W."/>
        </authorList>
    </citation>
    <scope>NUCLEOTIDE SEQUENCE [LARGE SCALE GENOMIC DNA]</scope>
    <source>
        <strain evidence="4 5">DSM 20593</strain>
    </source>
</reference>
<evidence type="ECO:0000313" key="4">
    <source>
        <dbReference type="EMBL" id="KRN75195.1"/>
    </source>
</evidence>
<evidence type="ECO:0000313" key="5">
    <source>
        <dbReference type="Proteomes" id="UP000051655"/>
    </source>
</evidence>
<comment type="cofactor">
    <cofactor evidence="1">
        <name>Mg(2+)</name>
        <dbReference type="ChEBI" id="CHEBI:18420"/>
    </cofactor>
</comment>
<dbReference type="InterPro" id="IPR000086">
    <property type="entry name" value="NUDIX_hydrolase_dom"/>
</dbReference>
<evidence type="ECO:0000259" key="3">
    <source>
        <dbReference type="PROSITE" id="PS51462"/>
    </source>
</evidence>
<dbReference type="InterPro" id="IPR015797">
    <property type="entry name" value="NUDIX_hydrolase-like_dom_sf"/>
</dbReference>
<sequence length="190" mass="22112">MKESNDEASFKESVEQDQSLYQGHILDLHLETVRLPDGRKAQREIIHHQPAVAALVLNEQDQMLMVQQWRAAIRQTTLEIPAGKVDDRDQTPLAAMERELNEETRLQAGKLEQFTAFYSSIGFADEKIYLYLAQYLTPVQHEMAQDSDENLNLVWYDFATVQQMFEDGRLNDAKTNMAYLYWKSLRQRKG</sequence>
<dbReference type="SUPFAM" id="SSF55811">
    <property type="entry name" value="Nudix"/>
    <property type="match status" value="1"/>
</dbReference>